<proteinExistence type="predicted"/>
<evidence type="ECO:0000313" key="4">
    <source>
        <dbReference type="EMBL" id="PKR56594.1"/>
    </source>
</evidence>
<dbReference type="Gene3D" id="3.40.50.2000">
    <property type="entry name" value="Glycogen Phosphorylase B"/>
    <property type="match status" value="2"/>
</dbReference>
<protein>
    <submittedName>
        <fullName evidence="4">Glycosyl transferase</fullName>
    </submittedName>
</protein>
<evidence type="ECO:0000313" key="5">
    <source>
        <dbReference type="Proteomes" id="UP000233332"/>
    </source>
</evidence>
<dbReference type="Pfam" id="PF00534">
    <property type="entry name" value="Glycos_transf_1"/>
    <property type="match status" value="1"/>
</dbReference>
<accession>A0A2N3L1A3</accession>
<reference evidence="4 5" key="1">
    <citation type="submission" date="2017-09" db="EMBL/GenBank/DDBJ databases">
        <title>Biodiversity and function of Thalassospira species in the particle-attached aromatic-hydrocarbon-degrading consortia from the surface seawater of the China South Sea.</title>
        <authorList>
            <person name="Dong C."/>
            <person name="Lai Q."/>
            <person name="Shao Z."/>
        </authorList>
    </citation>
    <scope>NUCLEOTIDE SEQUENCE [LARGE SCALE GENOMIC DNA]</scope>
    <source>
        <strain evidence="4 5">139Z-12</strain>
    </source>
</reference>
<evidence type="ECO:0000259" key="3">
    <source>
        <dbReference type="Pfam" id="PF12000"/>
    </source>
</evidence>
<feature type="domain" description="Glycosyl transferase family 4" evidence="3">
    <location>
        <begin position="25"/>
        <end position="185"/>
    </location>
</feature>
<evidence type="ECO:0000256" key="1">
    <source>
        <dbReference type="ARBA" id="ARBA00022679"/>
    </source>
</evidence>
<dbReference type="SUPFAM" id="SSF53756">
    <property type="entry name" value="UDP-Glycosyltransferase/glycogen phosphorylase"/>
    <property type="match status" value="1"/>
</dbReference>
<dbReference type="Pfam" id="PF12000">
    <property type="entry name" value="Glyco_trans_4_3"/>
    <property type="match status" value="1"/>
</dbReference>
<dbReference type="GO" id="GO:0016757">
    <property type="term" value="F:glycosyltransferase activity"/>
    <property type="evidence" value="ECO:0007669"/>
    <property type="project" value="InterPro"/>
</dbReference>
<comment type="caution">
    <text evidence="4">The sequence shown here is derived from an EMBL/GenBank/DDBJ whole genome shotgun (WGS) entry which is preliminary data.</text>
</comment>
<gene>
    <name evidence="4" type="ORF">COO92_20410</name>
</gene>
<evidence type="ECO:0000259" key="2">
    <source>
        <dbReference type="Pfam" id="PF00534"/>
    </source>
</evidence>
<sequence>MKIVFVHRHGPGQFVHLACHLANTGWQVSFLCEEMNVRLPGIRVLRQRATPPPPATSFAQYHQELGLQAATTLDALARQEGPPDVVFGHIGWGGMLFARDVLPNTPLLGYCEHYYHADGRDVGFAKDEKISLAKRSQLRLRNSAQLSTLDHLDVALSPTPWQKKAFPDAYQHKIGVCHDGVDVHRCRPNPQATLKMPDGRVLRAGAPVVTYVARDLEPYRGFPTFMRSAAKLAARNPDAIFVVAGGDGVSYGTPRTDGRKWRDVMMEETGLDPSRIYFLGQISHEHLIRLFQISAAHIYLTYPFVLSWSVLEAMACGAAVIASDTGPCHDVIKDRYNGLLTDFWDADALADKMIYSLENPAQLMPLRQEARRTITQHFALQKCLEKQTSLIERLAAGEIERVVGRRG</sequence>
<keyword evidence="5" id="KW-1185">Reference proteome</keyword>
<dbReference type="RefSeq" id="WP_101304788.1">
    <property type="nucleotide sequence ID" value="NZ_NXGX01000011.1"/>
</dbReference>
<organism evidence="4 5">
    <name type="scientific">Thalassospira lohafexi</name>
    <dbReference type="NCBI Taxonomy" id="744227"/>
    <lineage>
        <taxon>Bacteria</taxon>
        <taxon>Pseudomonadati</taxon>
        <taxon>Pseudomonadota</taxon>
        <taxon>Alphaproteobacteria</taxon>
        <taxon>Rhodospirillales</taxon>
        <taxon>Thalassospiraceae</taxon>
        <taxon>Thalassospira</taxon>
    </lineage>
</organism>
<name>A0A2N3L1A3_9PROT</name>
<dbReference type="PANTHER" id="PTHR46401">
    <property type="entry name" value="GLYCOSYLTRANSFERASE WBBK-RELATED"/>
    <property type="match status" value="1"/>
</dbReference>
<dbReference type="PANTHER" id="PTHR46401:SF2">
    <property type="entry name" value="GLYCOSYLTRANSFERASE WBBK-RELATED"/>
    <property type="match status" value="1"/>
</dbReference>
<dbReference type="Proteomes" id="UP000233332">
    <property type="component" value="Unassembled WGS sequence"/>
</dbReference>
<feature type="domain" description="Glycosyl transferase family 1" evidence="2">
    <location>
        <begin position="205"/>
        <end position="372"/>
    </location>
</feature>
<dbReference type="InterPro" id="IPR022623">
    <property type="entry name" value="Glyco_trans_4"/>
</dbReference>
<dbReference type="EMBL" id="NXGX01000011">
    <property type="protein sequence ID" value="PKR56594.1"/>
    <property type="molecule type" value="Genomic_DNA"/>
</dbReference>
<dbReference type="AlphaFoldDB" id="A0A2N3L1A3"/>
<dbReference type="GO" id="GO:0009103">
    <property type="term" value="P:lipopolysaccharide biosynthetic process"/>
    <property type="evidence" value="ECO:0007669"/>
    <property type="project" value="TreeGrafter"/>
</dbReference>
<keyword evidence="1 4" id="KW-0808">Transferase</keyword>
<dbReference type="InterPro" id="IPR001296">
    <property type="entry name" value="Glyco_trans_1"/>
</dbReference>